<keyword evidence="3" id="KW-1185">Reference proteome</keyword>
<gene>
    <name evidence="2" type="ORF">NDU88_001861</name>
</gene>
<protein>
    <submittedName>
        <fullName evidence="2">Uncharacterized protein</fullName>
    </submittedName>
</protein>
<proteinExistence type="predicted"/>
<evidence type="ECO:0000313" key="2">
    <source>
        <dbReference type="EMBL" id="KAJ1123391.1"/>
    </source>
</evidence>
<comment type="caution">
    <text evidence="2">The sequence shown here is derived from an EMBL/GenBank/DDBJ whole genome shotgun (WGS) entry which is preliminary data.</text>
</comment>
<dbReference type="EMBL" id="JANPWB010000011">
    <property type="protein sequence ID" value="KAJ1123391.1"/>
    <property type="molecule type" value="Genomic_DNA"/>
</dbReference>
<feature type="region of interest" description="Disordered" evidence="1">
    <location>
        <begin position="1"/>
        <end position="38"/>
    </location>
</feature>
<dbReference type="AlphaFoldDB" id="A0AAV7P5F8"/>
<dbReference type="Proteomes" id="UP001066276">
    <property type="component" value="Chromosome 7"/>
</dbReference>
<feature type="region of interest" description="Disordered" evidence="1">
    <location>
        <begin position="50"/>
        <end position="98"/>
    </location>
</feature>
<feature type="compositionally biased region" description="Low complexity" evidence="1">
    <location>
        <begin position="54"/>
        <end position="63"/>
    </location>
</feature>
<sequence length="98" mass="10419">MAPIASSLPPRPQSHRSRGNLPGGARRTRAAPTVEQAAMEREWARAEVELRVGSPASSSSLESVEQQDKTPLGLDEEQIRAALGGGPKVTPQTAKDVH</sequence>
<accession>A0AAV7P5F8</accession>
<name>A0AAV7P5F8_PLEWA</name>
<evidence type="ECO:0000313" key="3">
    <source>
        <dbReference type="Proteomes" id="UP001066276"/>
    </source>
</evidence>
<organism evidence="2 3">
    <name type="scientific">Pleurodeles waltl</name>
    <name type="common">Iberian ribbed newt</name>
    <dbReference type="NCBI Taxonomy" id="8319"/>
    <lineage>
        <taxon>Eukaryota</taxon>
        <taxon>Metazoa</taxon>
        <taxon>Chordata</taxon>
        <taxon>Craniata</taxon>
        <taxon>Vertebrata</taxon>
        <taxon>Euteleostomi</taxon>
        <taxon>Amphibia</taxon>
        <taxon>Batrachia</taxon>
        <taxon>Caudata</taxon>
        <taxon>Salamandroidea</taxon>
        <taxon>Salamandridae</taxon>
        <taxon>Pleurodelinae</taxon>
        <taxon>Pleurodeles</taxon>
    </lineage>
</organism>
<evidence type="ECO:0000256" key="1">
    <source>
        <dbReference type="SAM" id="MobiDB-lite"/>
    </source>
</evidence>
<reference evidence="2" key="1">
    <citation type="journal article" date="2022" name="bioRxiv">
        <title>Sequencing and chromosome-scale assembly of the giantPleurodeles waltlgenome.</title>
        <authorList>
            <person name="Brown T."/>
            <person name="Elewa A."/>
            <person name="Iarovenko S."/>
            <person name="Subramanian E."/>
            <person name="Araus A.J."/>
            <person name="Petzold A."/>
            <person name="Susuki M."/>
            <person name="Suzuki K.-i.T."/>
            <person name="Hayashi T."/>
            <person name="Toyoda A."/>
            <person name="Oliveira C."/>
            <person name="Osipova E."/>
            <person name="Leigh N.D."/>
            <person name="Simon A."/>
            <person name="Yun M.H."/>
        </authorList>
    </citation>
    <scope>NUCLEOTIDE SEQUENCE</scope>
    <source>
        <strain evidence="2">20211129_DDA</strain>
        <tissue evidence="2">Liver</tissue>
    </source>
</reference>